<sequence length="668" mass="74848">MASLLGPPSLKQLPTPAAQPQSQTSSGDPFIDLMVADFNNVAQQPIRPQMGFTENGSAIFLTTGNPCLDLFFHVVPNTPASYLNQQLPLAWAHNALTTLKLICNLRGVRGTGKSDKEGFYTAAFWLHKNHPKTLACNVASLAEFGYFKDLPEILYRLLEGEDVRKNQKSEWSQRKSGNGRLRTAAVPLFRGRHGRRGGGAKSRTKSGRRGNNSREVRVLNSMERAKSEKEKASALRKQKFAAMAKKAVERYQRDPDYRFLHERVSDLFAECLKSDMENLKSNQNKKISLAAKWCPSLDSSFDRATLLCESVARKVFPRESYPEYEGIEDAHYAYRVRDRLRKDVLVPLRIILELPEVYMGANLWGAIPYNRVASVAMKLYKEKFLKHDEERFKKYLEDVKAGKSTIAAGALLPHEIIASLNDGDGGQVAELQWKRVVDDLLKEGKMKNCLAVCDVSGSMDGTPMNVCVALGMLVAELNEEPWKGKVITFSADPQLHLIQGHDLRSKSEFVQKMDWGGNTDFQKVFDLILQVAVKGNLKPEQMIKRVFVFSDMEFDQASGCGYGSRFCGYGYGYGYGNVPRAWETDYEVIQRKYREKGYGDAVPQIVFWNLRDSKATPVPGTQPGVALLSGFSKNLLKLFLDNDGEISPDSTMEAAISGSEYQKLVVLD</sequence>
<evidence type="ECO:0000259" key="2">
    <source>
        <dbReference type="Pfam" id="PF11443"/>
    </source>
</evidence>
<gene>
    <name evidence="4" type="ORF">M0R45_023501</name>
</gene>
<evidence type="ECO:0000256" key="1">
    <source>
        <dbReference type="SAM" id="MobiDB-lite"/>
    </source>
</evidence>
<evidence type="ECO:0000313" key="5">
    <source>
        <dbReference type="Proteomes" id="UP001457282"/>
    </source>
</evidence>
<dbReference type="AlphaFoldDB" id="A0AAW1WQB2"/>
<feature type="compositionally biased region" description="Basic residues" evidence="1">
    <location>
        <begin position="191"/>
        <end position="208"/>
    </location>
</feature>
<evidence type="ECO:0000313" key="4">
    <source>
        <dbReference type="EMBL" id="KAK9926260.1"/>
    </source>
</evidence>
<evidence type="ECO:0000259" key="3">
    <source>
        <dbReference type="Pfam" id="PF25043"/>
    </source>
</evidence>
<dbReference type="PANTHER" id="PTHR31373">
    <property type="entry name" value="OS06G0652100 PROTEIN"/>
    <property type="match status" value="1"/>
</dbReference>
<dbReference type="SUPFAM" id="SSF53300">
    <property type="entry name" value="vWA-like"/>
    <property type="match status" value="1"/>
</dbReference>
<organism evidence="4 5">
    <name type="scientific">Rubus argutus</name>
    <name type="common">Southern blackberry</name>
    <dbReference type="NCBI Taxonomy" id="59490"/>
    <lineage>
        <taxon>Eukaryota</taxon>
        <taxon>Viridiplantae</taxon>
        <taxon>Streptophyta</taxon>
        <taxon>Embryophyta</taxon>
        <taxon>Tracheophyta</taxon>
        <taxon>Spermatophyta</taxon>
        <taxon>Magnoliopsida</taxon>
        <taxon>eudicotyledons</taxon>
        <taxon>Gunneridae</taxon>
        <taxon>Pentapetalae</taxon>
        <taxon>rosids</taxon>
        <taxon>fabids</taxon>
        <taxon>Rosales</taxon>
        <taxon>Rosaceae</taxon>
        <taxon>Rosoideae</taxon>
        <taxon>Rosoideae incertae sedis</taxon>
        <taxon>Rubus</taxon>
    </lineage>
</organism>
<accession>A0AAW1WQB2</accession>
<feature type="domain" description="DUF7788" evidence="3">
    <location>
        <begin position="448"/>
        <end position="650"/>
    </location>
</feature>
<proteinExistence type="predicted"/>
<feature type="region of interest" description="Disordered" evidence="1">
    <location>
        <begin position="191"/>
        <end position="213"/>
    </location>
</feature>
<dbReference type="Gene3D" id="3.40.50.410">
    <property type="entry name" value="von Willebrand factor, type A domain"/>
    <property type="match status" value="1"/>
</dbReference>
<feature type="domain" description="DUF2828" evidence="2">
    <location>
        <begin position="53"/>
        <end position="446"/>
    </location>
</feature>
<dbReference type="InterPro" id="IPR056690">
    <property type="entry name" value="DUF7788"/>
</dbReference>
<dbReference type="InterPro" id="IPR058580">
    <property type="entry name" value="DUF2828"/>
</dbReference>
<dbReference type="PANTHER" id="PTHR31373:SF17">
    <property type="entry name" value="OS06G0652100 PROTEIN"/>
    <property type="match status" value="1"/>
</dbReference>
<dbReference type="Pfam" id="PF11443">
    <property type="entry name" value="DUF2828"/>
    <property type="match status" value="1"/>
</dbReference>
<protein>
    <submittedName>
        <fullName evidence="4">Uncharacterized protein</fullName>
    </submittedName>
</protein>
<reference evidence="4 5" key="1">
    <citation type="journal article" date="2023" name="G3 (Bethesda)">
        <title>A chromosome-length genome assembly and annotation of blackberry (Rubus argutus, cv. 'Hillquist').</title>
        <authorList>
            <person name="Bruna T."/>
            <person name="Aryal R."/>
            <person name="Dudchenko O."/>
            <person name="Sargent D.J."/>
            <person name="Mead D."/>
            <person name="Buti M."/>
            <person name="Cavallini A."/>
            <person name="Hytonen T."/>
            <person name="Andres J."/>
            <person name="Pham M."/>
            <person name="Weisz D."/>
            <person name="Mascagni F."/>
            <person name="Usai G."/>
            <person name="Natali L."/>
            <person name="Bassil N."/>
            <person name="Fernandez G.E."/>
            <person name="Lomsadze A."/>
            <person name="Armour M."/>
            <person name="Olukolu B."/>
            <person name="Poorten T."/>
            <person name="Britton C."/>
            <person name="Davik J."/>
            <person name="Ashrafi H."/>
            <person name="Aiden E.L."/>
            <person name="Borodovsky M."/>
            <person name="Worthington M."/>
        </authorList>
    </citation>
    <scope>NUCLEOTIDE SEQUENCE [LARGE SCALE GENOMIC DNA]</scope>
    <source>
        <strain evidence="4">PI 553951</strain>
    </source>
</reference>
<dbReference type="InterPro" id="IPR011205">
    <property type="entry name" value="UCP015417_vWA"/>
</dbReference>
<dbReference type="InterPro" id="IPR036465">
    <property type="entry name" value="vWFA_dom_sf"/>
</dbReference>
<name>A0AAW1WQB2_RUBAR</name>
<dbReference type="EMBL" id="JBEDUW010000005">
    <property type="protein sequence ID" value="KAK9926260.1"/>
    <property type="molecule type" value="Genomic_DNA"/>
</dbReference>
<dbReference type="Pfam" id="PF25043">
    <property type="entry name" value="DUF7788"/>
    <property type="match status" value="1"/>
</dbReference>
<feature type="region of interest" description="Disordered" evidence="1">
    <location>
        <begin position="1"/>
        <end position="26"/>
    </location>
</feature>
<dbReference type="Proteomes" id="UP001457282">
    <property type="component" value="Unassembled WGS sequence"/>
</dbReference>
<dbReference type="PIRSF" id="PIRSF015417">
    <property type="entry name" value="T31B5_30_vWA"/>
    <property type="match status" value="1"/>
</dbReference>
<comment type="caution">
    <text evidence="4">The sequence shown here is derived from an EMBL/GenBank/DDBJ whole genome shotgun (WGS) entry which is preliminary data.</text>
</comment>
<keyword evidence="5" id="KW-1185">Reference proteome</keyword>